<gene>
    <name evidence="6" type="ORF">RD792_010988</name>
</gene>
<evidence type="ECO:0000256" key="3">
    <source>
        <dbReference type="PROSITE-ProRule" id="PRU10141"/>
    </source>
</evidence>
<keyword evidence="2 3" id="KW-0067">ATP-binding</keyword>
<evidence type="ECO:0000256" key="4">
    <source>
        <dbReference type="SAM" id="Phobius"/>
    </source>
</evidence>
<keyword evidence="7" id="KW-1185">Reference proteome</keyword>
<dbReference type="CDD" id="cd00054">
    <property type="entry name" value="EGF_CA"/>
    <property type="match status" value="1"/>
</dbReference>
<evidence type="ECO:0000256" key="2">
    <source>
        <dbReference type="ARBA" id="ARBA00022840"/>
    </source>
</evidence>
<dbReference type="InterPro" id="IPR017441">
    <property type="entry name" value="Protein_kinase_ATP_BS"/>
</dbReference>
<dbReference type="EMBL" id="JAYDYQ010002534">
    <property type="protein sequence ID" value="KAK4483784.1"/>
    <property type="molecule type" value="Genomic_DNA"/>
</dbReference>
<dbReference type="Gene3D" id="3.30.200.20">
    <property type="entry name" value="Phosphorylase Kinase, domain 1"/>
    <property type="match status" value="1"/>
</dbReference>
<feature type="transmembrane region" description="Helical" evidence="4">
    <location>
        <begin position="151"/>
        <end position="169"/>
    </location>
</feature>
<evidence type="ECO:0000313" key="6">
    <source>
        <dbReference type="EMBL" id="KAK4483784.1"/>
    </source>
</evidence>
<keyword evidence="4" id="KW-0472">Membrane</keyword>
<dbReference type="Gene3D" id="2.10.25.10">
    <property type="entry name" value="Laminin"/>
    <property type="match status" value="1"/>
</dbReference>
<feature type="binding site" evidence="3">
    <location>
        <position position="248"/>
    </location>
    <ligand>
        <name>ATP</name>
        <dbReference type="ChEBI" id="CHEBI:30616"/>
    </ligand>
</feature>
<name>A0ABR0D3B9_9LAMI</name>
<sequence length="282" mass="31282">MLTPKLALAASDKTYTTRSPRTITEGANITKPGSPSTCGNLTVPYTFGIGIGSGWSFNPCGYAFLGEQDSFTFRASDLNDMTFENKTEVNVPIVLDWVIGNQTCAEAQKANNFACQQNSKCINSDTDLGGYRCICLDGYEGNPYLDQGCRGLDFGFMALIIATLIFFGIQKRKLTKMREKFFQQNGGMLLKQLFSSKEGTMESAKIFSAKELKKATNDYAEDRILGRGGSGTVYKGILSDQRIVAVKKSRIMDRSQVELFIDELMIFTQVIHRNVVYTKRSS</sequence>
<keyword evidence="4" id="KW-0812">Transmembrane</keyword>
<protein>
    <recommendedName>
        <fullName evidence="5">Protein kinase domain-containing protein</fullName>
    </recommendedName>
</protein>
<dbReference type="SUPFAM" id="SSF56112">
    <property type="entry name" value="Protein kinase-like (PK-like)"/>
    <property type="match status" value="1"/>
</dbReference>
<dbReference type="Proteomes" id="UP001291926">
    <property type="component" value="Unassembled WGS sequence"/>
</dbReference>
<dbReference type="InterPro" id="IPR011009">
    <property type="entry name" value="Kinase-like_dom_sf"/>
</dbReference>
<dbReference type="PROSITE" id="PS50011">
    <property type="entry name" value="PROTEIN_KINASE_DOM"/>
    <property type="match status" value="1"/>
</dbReference>
<organism evidence="6 7">
    <name type="scientific">Penstemon davidsonii</name>
    <dbReference type="NCBI Taxonomy" id="160366"/>
    <lineage>
        <taxon>Eukaryota</taxon>
        <taxon>Viridiplantae</taxon>
        <taxon>Streptophyta</taxon>
        <taxon>Embryophyta</taxon>
        <taxon>Tracheophyta</taxon>
        <taxon>Spermatophyta</taxon>
        <taxon>Magnoliopsida</taxon>
        <taxon>eudicotyledons</taxon>
        <taxon>Gunneridae</taxon>
        <taxon>Pentapetalae</taxon>
        <taxon>asterids</taxon>
        <taxon>lamiids</taxon>
        <taxon>Lamiales</taxon>
        <taxon>Plantaginaceae</taxon>
        <taxon>Cheloneae</taxon>
        <taxon>Penstemon</taxon>
    </lineage>
</organism>
<dbReference type="PROSITE" id="PS00107">
    <property type="entry name" value="PROTEIN_KINASE_ATP"/>
    <property type="match status" value="1"/>
</dbReference>
<evidence type="ECO:0000256" key="1">
    <source>
        <dbReference type="ARBA" id="ARBA00022741"/>
    </source>
</evidence>
<keyword evidence="1 3" id="KW-0547">Nucleotide-binding</keyword>
<proteinExistence type="predicted"/>
<dbReference type="Pfam" id="PF00008">
    <property type="entry name" value="EGF"/>
    <property type="match status" value="1"/>
</dbReference>
<dbReference type="PANTHER" id="PTHR27005:SF283">
    <property type="entry name" value="OS02G0633066 PROTEIN"/>
    <property type="match status" value="1"/>
</dbReference>
<reference evidence="6 7" key="1">
    <citation type="journal article" date="2023" name="bioRxiv">
        <title>Genome report: Whole genome sequence and annotation of Penstemon davidsonii.</title>
        <authorList>
            <person name="Ostevik K.L."/>
            <person name="Alabady M."/>
            <person name="Zhang M."/>
            <person name="Rausher M.D."/>
        </authorList>
    </citation>
    <scope>NUCLEOTIDE SEQUENCE [LARGE SCALE GENOMIC DNA]</scope>
    <source>
        <strain evidence="6">DNT005</strain>
        <tissue evidence="6">Whole leaf</tissue>
    </source>
</reference>
<feature type="domain" description="Protein kinase" evidence="5">
    <location>
        <begin position="219"/>
        <end position="282"/>
    </location>
</feature>
<dbReference type="InterPro" id="IPR000719">
    <property type="entry name" value="Prot_kinase_dom"/>
</dbReference>
<accession>A0ABR0D3B9</accession>
<evidence type="ECO:0000313" key="7">
    <source>
        <dbReference type="Proteomes" id="UP001291926"/>
    </source>
</evidence>
<comment type="caution">
    <text evidence="6">The sequence shown here is derived from an EMBL/GenBank/DDBJ whole genome shotgun (WGS) entry which is preliminary data.</text>
</comment>
<dbReference type="PANTHER" id="PTHR27005">
    <property type="entry name" value="WALL-ASSOCIATED RECEPTOR KINASE-LIKE 21"/>
    <property type="match status" value="1"/>
</dbReference>
<dbReference type="InterPro" id="IPR000742">
    <property type="entry name" value="EGF"/>
</dbReference>
<dbReference type="InterPro" id="IPR045274">
    <property type="entry name" value="WAK-like"/>
</dbReference>
<keyword evidence="4" id="KW-1133">Transmembrane helix</keyword>
<evidence type="ECO:0000259" key="5">
    <source>
        <dbReference type="PROSITE" id="PS50011"/>
    </source>
</evidence>